<dbReference type="RefSeq" id="WP_115587851.1">
    <property type="nucleotide sequence ID" value="NZ_UFRM01000001.1"/>
</dbReference>
<dbReference type="AlphaFoldDB" id="A0A380U5K3"/>
<evidence type="ECO:0000313" key="2">
    <source>
        <dbReference type="EMBL" id="SUT96034.1"/>
    </source>
</evidence>
<accession>A0A380U5K3</accession>
<keyword evidence="3" id="KW-1185">Reference proteome</keyword>
<evidence type="ECO:0008006" key="4">
    <source>
        <dbReference type="Google" id="ProtNLM"/>
    </source>
</evidence>
<proteinExistence type="predicted"/>
<dbReference type="Proteomes" id="UP000254253">
    <property type="component" value="Unassembled WGS sequence"/>
</dbReference>
<protein>
    <recommendedName>
        <fullName evidence="4">Type II secretory pathway, pseudopilin</fullName>
    </recommendedName>
</protein>
<keyword evidence="1" id="KW-0472">Membrane</keyword>
<gene>
    <name evidence="2" type="ORF">NCTC4191_02085</name>
</gene>
<feature type="transmembrane region" description="Helical" evidence="1">
    <location>
        <begin position="6"/>
        <end position="28"/>
    </location>
</feature>
<keyword evidence="1" id="KW-1133">Transmembrane helix</keyword>
<organism evidence="2 3">
    <name type="scientific">Actinobacillus lignieresii</name>
    <dbReference type="NCBI Taxonomy" id="720"/>
    <lineage>
        <taxon>Bacteria</taxon>
        <taxon>Pseudomonadati</taxon>
        <taxon>Pseudomonadota</taxon>
        <taxon>Gammaproteobacteria</taxon>
        <taxon>Pasteurellales</taxon>
        <taxon>Pasteurellaceae</taxon>
        <taxon>Actinobacillus</taxon>
    </lineage>
</organism>
<evidence type="ECO:0000313" key="3">
    <source>
        <dbReference type="Proteomes" id="UP000254253"/>
    </source>
</evidence>
<keyword evidence="1" id="KW-0812">Transmembrane</keyword>
<sequence>MQNRLYTAETLLGVLIGITLFTLIWFTFSHWQQRQIARINANYQRQQALQIIENQIALQLAGKPCETQTRQNGITFRIECTKGKIQVNFPLGQAVIFE</sequence>
<name>A0A380U5K3_ACTLI</name>
<dbReference type="EMBL" id="UFRN01000002">
    <property type="protein sequence ID" value="SUT96034.1"/>
    <property type="molecule type" value="Genomic_DNA"/>
</dbReference>
<reference evidence="2 3" key="1">
    <citation type="submission" date="2018-06" db="EMBL/GenBank/DDBJ databases">
        <authorList>
            <consortium name="Pathogen Informatics"/>
            <person name="Doyle S."/>
        </authorList>
    </citation>
    <scope>NUCLEOTIDE SEQUENCE [LARGE SCALE GENOMIC DNA]</scope>
    <source>
        <strain evidence="2 3">NCTC4191</strain>
    </source>
</reference>
<dbReference type="InterPro" id="IPR020511">
    <property type="entry name" value="Uncharacterised_HI0941"/>
</dbReference>
<dbReference type="Pfam" id="PF17344">
    <property type="entry name" value="DUF5374"/>
    <property type="match status" value="1"/>
</dbReference>
<evidence type="ECO:0000256" key="1">
    <source>
        <dbReference type="SAM" id="Phobius"/>
    </source>
</evidence>